<name>A0AAN0Y6C6_VIBNA</name>
<accession>A0AAN0Y6C6</accession>
<reference evidence="1 2" key="1">
    <citation type="submission" date="2016-07" db="EMBL/GenBank/DDBJ databases">
        <title>Developing Vibrio natriegens as a novel, fast-growing host for biotechnology.</title>
        <authorList>
            <person name="Weinstock M.T."/>
            <person name="Hesek E.D."/>
            <person name="Wilson C.M."/>
            <person name="Gibson D.G."/>
        </authorList>
    </citation>
    <scope>NUCLEOTIDE SEQUENCE [LARGE SCALE GENOMIC DNA]</scope>
    <source>
        <strain evidence="1 2">ATCC 14048</strain>
    </source>
</reference>
<keyword evidence="2" id="KW-1185">Reference proteome</keyword>
<sequence length="63" mass="7203">MKAFCPICQTEMVERAHIFVCPRNDIGDCCYDPLNIPQDDYTATLNQTNPFSDTRSYVVPDTK</sequence>
<dbReference type="AlphaFoldDB" id="A0AAN0Y6C6"/>
<evidence type="ECO:0000313" key="2">
    <source>
        <dbReference type="Proteomes" id="UP000092741"/>
    </source>
</evidence>
<protein>
    <submittedName>
        <fullName evidence="1">Uncharacterized protein</fullName>
    </submittedName>
</protein>
<evidence type="ECO:0000313" key="1">
    <source>
        <dbReference type="EMBL" id="ANQ14462.1"/>
    </source>
</evidence>
<organism evidence="1 2">
    <name type="scientific">Vibrio natriegens NBRC 15636 = ATCC 14048 = DSM 759</name>
    <dbReference type="NCBI Taxonomy" id="1219067"/>
    <lineage>
        <taxon>Bacteria</taxon>
        <taxon>Pseudomonadati</taxon>
        <taxon>Pseudomonadota</taxon>
        <taxon>Gammaproteobacteria</taxon>
        <taxon>Vibrionales</taxon>
        <taxon>Vibrionaceae</taxon>
        <taxon>Vibrio</taxon>
    </lineage>
</organism>
<gene>
    <name evidence="1" type="ORF">BA890_17075</name>
</gene>
<dbReference type="EMBL" id="CP016346">
    <property type="protein sequence ID" value="ANQ14462.1"/>
    <property type="molecule type" value="Genomic_DNA"/>
</dbReference>
<dbReference type="Proteomes" id="UP000092741">
    <property type="component" value="Chromosome 2"/>
</dbReference>
<proteinExistence type="predicted"/>
<dbReference type="KEGG" id="vna:PN96_21580"/>